<gene>
    <name evidence="2" type="ORF">JMN32_11105</name>
</gene>
<keyword evidence="1" id="KW-1133">Transmembrane helix</keyword>
<reference evidence="2" key="1">
    <citation type="submission" date="2021-01" db="EMBL/GenBank/DDBJ databases">
        <title>Fulvivirga kasyanovii gen. nov., sp nov., a novel member of the phylum Bacteroidetes isolated from seawater in a mussel farm.</title>
        <authorList>
            <person name="Zhao L.-H."/>
            <person name="Wang Z.-J."/>
        </authorList>
    </citation>
    <scope>NUCLEOTIDE SEQUENCE</scope>
    <source>
        <strain evidence="2">29W222</strain>
    </source>
</reference>
<keyword evidence="3" id="KW-1185">Reference proteome</keyword>
<dbReference type="RefSeq" id="WP_202856405.1">
    <property type="nucleotide sequence ID" value="NZ_JAEUGD010000042.1"/>
</dbReference>
<accession>A0A937FXK7</accession>
<keyword evidence="1" id="KW-0812">Transmembrane</keyword>
<evidence type="ECO:0000313" key="2">
    <source>
        <dbReference type="EMBL" id="MBL6446863.1"/>
    </source>
</evidence>
<sequence length="212" mass="25020">MNSTENAEDHSIFDTNKWVFFLVLCLASLFLLIVKKTFIENQTAAFEVLDSQGEMGIFHTINALQYFSIPLIYLFKFTVISFVIWIGSFMFGYKITYSQTWQVAVIAEAIFLIPELLKVLWFLFVDMDPNLFEIRAFYPLSLINLANPYELDNRWFYPLKALNIFEVIYWFILVGGIHYKAKKQKNIAYAIVFSSYVLFFLLWLGFYLLVYK</sequence>
<evidence type="ECO:0000256" key="1">
    <source>
        <dbReference type="SAM" id="Phobius"/>
    </source>
</evidence>
<dbReference type="AlphaFoldDB" id="A0A937FXK7"/>
<name>A0A937FXK7_9BACT</name>
<dbReference type="Proteomes" id="UP000614216">
    <property type="component" value="Unassembled WGS sequence"/>
</dbReference>
<feature type="transmembrane region" description="Helical" evidence="1">
    <location>
        <begin position="187"/>
        <end position="210"/>
    </location>
</feature>
<comment type="caution">
    <text evidence="2">The sequence shown here is derived from an EMBL/GenBank/DDBJ whole genome shotgun (WGS) entry which is preliminary data.</text>
</comment>
<evidence type="ECO:0000313" key="3">
    <source>
        <dbReference type="Proteomes" id="UP000614216"/>
    </source>
</evidence>
<proteinExistence type="predicted"/>
<feature type="transmembrane region" description="Helical" evidence="1">
    <location>
        <begin position="155"/>
        <end position="175"/>
    </location>
</feature>
<feature type="transmembrane region" description="Helical" evidence="1">
    <location>
        <begin position="71"/>
        <end position="91"/>
    </location>
</feature>
<protein>
    <submittedName>
        <fullName evidence="2">Sulfate ABC transporter permease</fullName>
    </submittedName>
</protein>
<dbReference type="EMBL" id="JAEUGD010000042">
    <property type="protein sequence ID" value="MBL6446863.1"/>
    <property type="molecule type" value="Genomic_DNA"/>
</dbReference>
<keyword evidence="1" id="KW-0472">Membrane</keyword>
<organism evidence="2 3">
    <name type="scientific">Fulvivirga marina</name>
    <dbReference type="NCBI Taxonomy" id="2494733"/>
    <lineage>
        <taxon>Bacteria</taxon>
        <taxon>Pseudomonadati</taxon>
        <taxon>Bacteroidota</taxon>
        <taxon>Cytophagia</taxon>
        <taxon>Cytophagales</taxon>
        <taxon>Fulvivirgaceae</taxon>
        <taxon>Fulvivirga</taxon>
    </lineage>
</organism>
<feature type="transmembrane region" description="Helical" evidence="1">
    <location>
        <begin position="18"/>
        <end position="34"/>
    </location>
</feature>
<feature type="transmembrane region" description="Helical" evidence="1">
    <location>
        <begin position="103"/>
        <end position="124"/>
    </location>
</feature>